<dbReference type="InterPro" id="IPR013083">
    <property type="entry name" value="Znf_RING/FYVE/PHD"/>
</dbReference>
<reference evidence="6" key="1">
    <citation type="submission" date="2021-01" db="UniProtKB">
        <authorList>
            <consortium name="EnsemblMetazoa"/>
        </authorList>
    </citation>
    <scope>IDENTIFICATION</scope>
</reference>
<organism evidence="6 7">
    <name type="scientific">Clytia hemisphaerica</name>
    <dbReference type="NCBI Taxonomy" id="252671"/>
    <lineage>
        <taxon>Eukaryota</taxon>
        <taxon>Metazoa</taxon>
        <taxon>Cnidaria</taxon>
        <taxon>Hydrozoa</taxon>
        <taxon>Hydroidolina</taxon>
        <taxon>Leptothecata</taxon>
        <taxon>Obeliida</taxon>
        <taxon>Clytiidae</taxon>
        <taxon>Clytia</taxon>
    </lineage>
</organism>
<feature type="domain" description="PHD-type" evidence="5">
    <location>
        <begin position="15"/>
        <end position="71"/>
    </location>
</feature>
<name>A0A7M5VCD9_9CNID</name>
<evidence type="ECO:0000313" key="6">
    <source>
        <dbReference type="EnsemblMetazoa" id="CLYHEMP010209.1"/>
    </source>
</evidence>
<dbReference type="OrthoDB" id="5986507at2759"/>
<dbReference type="InterPro" id="IPR011011">
    <property type="entry name" value="Znf_FYVE_PHD"/>
</dbReference>
<protein>
    <recommendedName>
        <fullName evidence="5">PHD-type domain-containing protein</fullName>
    </recommendedName>
</protein>
<dbReference type="InterPro" id="IPR019787">
    <property type="entry name" value="Znf_PHD-finger"/>
</dbReference>
<proteinExistence type="predicted"/>
<evidence type="ECO:0000313" key="7">
    <source>
        <dbReference type="Proteomes" id="UP000594262"/>
    </source>
</evidence>
<sequence length="107" mass="12553">MPIRNKKGKKQRNIKNPCGICSNPVAKNHNAVWCDLCNLWIHIKCNNTSLDVYHRLQNDENSWFCQKCYNHAVPFGDISHEDLKLTLQGKNFDFFLDPLNDINVQFY</sequence>
<evidence type="ECO:0000256" key="2">
    <source>
        <dbReference type="ARBA" id="ARBA00022771"/>
    </source>
</evidence>
<dbReference type="PROSITE" id="PS50016">
    <property type="entry name" value="ZF_PHD_2"/>
    <property type="match status" value="1"/>
</dbReference>
<dbReference type="Proteomes" id="UP000594262">
    <property type="component" value="Unplaced"/>
</dbReference>
<evidence type="ECO:0000256" key="1">
    <source>
        <dbReference type="ARBA" id="ARBA00022723"/>
    </source>
</evidence>
<dbReference type="SMART" id="SM00249">
    <property type="entry name" value="PHD"/>
    <property type="match status" value="1"/>
</dbReference>
<dbReference type="Pfam" id="PF00628">
    <property type="entry name" value="PHD"/>
    <property type="match status" value="1"/>
</dbReference>
<accession>A0A7M5VCD9</accession>
<dbReference type="Gene3D" id="3.30.40.10">
    <property type="entry name" value="Zinc/RING finger domain, C3HC4 (zinc finger)"/>
    <property type="match status" value="1"/>
</dbReference>
<evidence type="ECO:0000256" key="3">
    <source>
        <dbReference type="ARBA" id="ARBA00022833"/>
    </source>
</evidence>
<dbReference type="GO" id="GO:0008270">
    <property type="term" value="F:zinc ion binding"/>
    <property type="evidence" value="ECO:0007669"/>
    <property type="project" value="UniProtKB-KW"/>
</dbReference>
<keyword evidence="3" id="KW-0862">Zinc</keyword>
<dbReference type="EnsemblMetazoa" id="CLYHEMT010209.1">
    <property type="protein sequence ID" value="CLYHEMP010209.1"/>
    <property type="gene ID" value="CLYHEMG010209"/>
</dbReference>
<evidence type="ECO:0000256" key="4">
    <source>
        <dbReference type="PROSITE-ProRule" id="PRU00146"/>
    </source>
</evidence>
<evidence type="ECO:0000259" key="5">
    <source>
        <dbReference type="PROSITE" id="PS50016"/>
    </source>
</evidence>
<dbReference type="SUPFAM" id="SSF57903">
    <property type="entry name" value="FYVE/PHD zinc finger"/>
    <property type="match status" value="1"/>
</dbReference>
<dbReference type="AlphaFoldDB" id="A0A7M5VCD9"/>
<keyword evidence="7" id="KW-1185">Reference proteome</keyword>
<keyword evidence="2 4" id="KW-0863">Zinc-finger</keyword>
<keyword evidence="1" id="KW-0479">Metal-binding</keyword>
<dbReference type="InterPro" id="IPR001965">
    <property type="entry name" value="Znf_PHD"/>
</dbReference>